<dbReference type="EMBL" id="CP162551">
    <property type="protein sequence ID" value="XDI35590.1"/>
    <property type="molecule type" value="Genomic_DNA"/>
</dbReference>
<reference evidence="1" key="1">
    <citation type="submission" date="2024-07" db="EMBL/GenBank/DDBJ databases">
        <title>Identification and characteristics of an arsenic-resistant bacterial isolate, which belongs to a novel species.</title>
        <authorList>
            <person name="Juszczyk A."/>
            <person name="Kowalczyk A."/>
            <person name="Was K."/>
            <person name="Kosowicz W."/>
            <person name="Budzyn A."/>
            <person name="Latowski D."/>
        </authorList>
    </citation>
    <scope>NUCLEOTIDE SEQUENCE</scope>
    <source>
        <strain evidence="1">As8PL</strain>
    </source>
</reference>
<dbReference type="RefSeq" id="WP_368503133.1">
    <property type="nucleotide sequence ID" value="NZ_CP162551.1"/>
</dbReference>
<dbReference type="AlphaFoldDB" id="A0AB39BNS6"/>
<evidence type="ECO:0000313" key="1">
    <source>
        <dbReference type="EMBL" id="XDI35590.1"/>
    </source>
</evidence>
<protein>
    <submittedName>
        <fullName evidence="1">Uncharacterized protein</fullName>
    </submittedName>
</protein>
<gene>
    <name evidence="1" type="ORF">AB3N04_12790</name>
</gene>
<name>A0AB39BNS6_9BACI</name>
<organism evidence="1">
    <name type="scientific">Alkalihalophilus sp. As8PL</name>
    <dbReference type="NCBI Taxonomy" id="3237103"/>
    <lineage>
        <taxon>Bacteria</taxon>
        <taxon>Bacillati</taxon>
        <taxon>Bacillota</taxon>
        <taxon>Bacilli</taxon>
        <taxon>Bacillales</taxon>
        <taxon>Bacillaceae</taxon>
        <taxon>Alkalihalophilus</taxon>
    </lineage>
</organism>
<proteinExistence type="predicted"/>
<sequence length="116" mass="13852">MTLENWTTKKPTLEWKQRLEEDEDYEEFYSHESIEATNQTLDSYINDLKTLSSNPTQDEIIQCVKRVVLKLNEVNEGYDDFIETEEREELYEFIDGAARTVGLEEDGDCTEEWREW</sequence>
<accession>A0AB39BNS6</accession>